<dbReference type="PRINTS" id="PR00469">
    <property type="entry name" value="PNDRDTASEII"/>
</dbReference>
<dbReference type="InterPro" id="IPR050982">
    <property type="entry name" value="Auxin_biosynth/cation_transpt"/>
</dbReference>
<feature type="compositionally biased region" description="Basic and acidic residues" evidence="2">
    <location>
        <begin position="413"/>
        <end position="426"/>
    </location>
</feature>
<proteinExistence type="predicted"/>
<dbReference type="Gene3D" id="3.50.50.60">
    <property type="entry name" value="FAD/NAD(P)-binding domain"/>
    <property type="match status" value="1"/>
</dbReference>
<reference evidence="3 4" key="1">
    <citation type="submission" date="2023-09" db="EMBL/GenBank/DDBJ databases">
        <title>Streptomyces sp. nov.: A antagonism against Alternaria gaisen Producing Streptochlin, Isolated from Tamarix root soil.</title>
        <authorList>
            <person name="Chen Y."/>
        </authorList>
    </citation>
    <scope>NUCLEOTIDE SEQUENCE [LARGE SCALE GENOMIC DNA]</scope>
    <source>
        <strain evidence="3 4">TRM76323</strain>
    </source>
</reference>
<evidence type="ECO:0000313" key="3">
    <source>
        <dbReference type="EMBL" id="MDT9684874.1"/>
    </source>
</evidence>
<comment type="caution">
    <text evidence="3">The sequence shown here is derived from an EMBL/GenBank/DDBJ whole genome shotgun (WGS) entry which is preliminary data.</text>
</comment>
<dbReference type="EMBL" id="JAWCTQ010000032">
    <property type="protein sequence ID" value="MDT9684874.1"/>
    <property type="molecule type" value="Genomic_DNA"/>
</dbReference>
<keyword evidence="1" id="KW-0560">Oxidoreductase</keyword>
<name>A0ABU3QQX2_9ACTN</name>
<dbReference type="Proteomes" id="UP001250181">
    <property type="component" value="Unassembled WGS sequence"/>
</dbReference>
<sequence>MTKAVRAMHDDDLVIVGAGPYGLSVAAHAAARGLDVRVHGRVMRSWRDMPPGMLLKSEPWASDLSDPAGAYRLAAYAATRGVRAEHGVPLPVGFFAEYGEWFARRAAPAVDPRAVTAVRPRPDGGFAVTTEDGEETGARTVALALGVVPFADVPAGLRPLRPHRVTHSSDHADLAAFAGRDVTVLGAGQAALETAVLLTELGARARVVARSRRLVWNTVPPPLRRGLREAALAPHTGLGSGWRNVLYARVPGLFRHLPDTTREHLFGTALGPAGAWWLRHRFEAVTDVRLGKAVVAAAPAGPRGDRVRLVLADGSRPGAPTAEVETDHVIAATGFAPRLDRVEVLPEDVRDALRTVGTSGAPQVSGHFESSHPGLFLAGLLTAPAYGPAMRFVYGAAYTAERLVRGVERRLRGARGPAEEPGDRAGSRPAGAGVRARG</sequence>
<dbReference type="Pfam" id="PF13738">
    <property type="entry name" value="Pyr_redox_3"/>
    <property type="match status" value="1"/>
</dbReference>
<organism evidence="3 4">
    <name type="scientific">Streptomyces tamarix</name>
    <dbReference type="NCBI Taxonomy" id="3078565"/>
    <lineage>
        <taxon>Bacteria</taxon>
        <taxon>Bacillati</taxon>
        <taxon>Actinomycetota</taxon>
        <taxon>Actinomycetes</taxon>
        <taxon>Kitasatosporales</taxon>
        <taxon>Streptomycetaceae</taxon>
        <taxon>Streptomyces</taxon>
    </lineage>
</organism>
<evidence type="ECO:0000256" key="1">
    <source>
        <dbReference type="ARBA" id="ARBA00023002"/>
    </source>
</evidence>
<evidence type="ECO:0000256" key="2">
    <source>
        <dbReference type="SAM" id="MobiDB-lite"/>
    </source>
</evidence>
<keyword evidence="4" id="KW-1185">Reference proteome</keyword>
<protein>
    <submittedName>
        <fullName evidence="3">FAD-dependent oxidoreductase</fullName>
    </submittedName>
</protein>
<dbReference type="SUPFAM" id="SSF51905">
    <property type="entry name" value="FAD/NAD(P)-binding domain"/>
    <property type="match status" value="1"/>
</dbReference>
<dbReference type="RefSeq" id="WP_315879917.1">
    <property type="nucleotide sequence ID" value="NZ_JAWCTQ010000032.1"/>
</dbReference>
<dbReference type="PANTHER" id="PTHR43539:SF78">
    <property type="entry name" value="FLAVIN-CONTAINING MONOOXYGENASE"/>
    <property type="match status" value="1"/>
</dbReference>
<feature type="region of interest" description="Disordered" evidence="2">
    <location>
        <begin position="413"/>
        <end position="438"/>
    </location>
</feature>
<dbReference type="PANTHER" id="PTHR43539">
    <property type="entry name" value="FLAVIN-BINDING MONOOXYGENASE-LIKE PROTEIN (AFU_ORTHOLOGUE AFUA_4G09220)"/>
    <property type="match status" value="1"/>
</dbReference>
<evidence type="ECO:0000313" key="4">
    <source>
        <dbReference type="Proteomes" id="UP001250181"/>
    </source>
</evidence>
<dbReference type="PRINTS" id="PR00368">
    <property type="entry name" value="FADPNR"/>
</dbReference>
<accession>A0ABU3QQX2</accession>
<gene>
    <name evidence="3" type="ORF">RND61_22845</name>
</gene>
<dbReference type="InterPro" id="IPR036188">
    <property type="entry name" value="FAD/NAD-bd_sf"/>
</dbReference>